<dbReference type="Gene3D" id="3.30.420.10">
    <property type="entry name" value="Ribonuclease H-like superfamily/Ribonuclease H"/>
    <property type="match status" value="1"/>
</dbReference>
<dbReference type="Pfam" id="PF13456">
    <property type="entry name" value="RVT_3"/>
    <property type="match status" value="1"/>
</dbReference>
<dbReference type="STRING" id="1798540.A3B74_03405"/>
<feature type="domain" description="RNase H type-1" evidence="1">
    <location>
        <begin position="14"/>
        <end position="149"/>
    </location>
</feature>
<dbReference type="EMBL" id="MHKB01000001">
    <property type="protein sequence ID" value="OGY80089.1"/>
    <property type="molecule type" value="Genomic_DNA"/>
</dbReference>
<evidence type="ECO:0000313" key="2">
    <source>
        <dbReference type="EMBL" id="OGY80089.1"/>
    </source>
</evidence>
<evidence type="ECO:0000259" key="1">
    <source>
        <dbReference type="PROSITE" id="PS50879"/>
    </source>
</evidence>
<dbReference type="GO" id="GO:0003676">
    <property type="term" value="F:nucleic acid binding"/>
    <property type="evidence" value="ECO:0007669"/>
    <property type="project" value="InterPro"/>
</dbReference>
<dbReference type="PROSITE" id="PS50879">
    <property type="entry name" value="RNASE_H_1"/>
    <property type="match status" value="1"/>
</dbReference>
<proteinExistence type="predicted"/>
<name>A0A1G2AUB2_9BACT</name>
<sequence length="149" mass="16682">MSIKKESGLRSGSRRASVTIYTDGGARGNPGPGGIGVVIYDAEGHVIKEHKAFLGFTTNNKAEYTAVIQALHIAQELQAERVRLLSDSRLIIEQLNRRFKVRDKDLAKLFTQVWNLAHSFRSVVFQHVRREQNKHADRLANEAMDAGTI</sequence>
<dbReference type="FunFam" id="3.30.420.10:FF:000076">
    <property type="entry name" value="RBR-type E3 ubiquitin transferase"/>
    <property type="match status" value="1"/>
</dbReference>
<dbReference type="InterPro" id="IPR012337">
    <property type="entry name" value="RNaseH-like_sf"/>
</dbReference>
<dbReference type="PANTHER" id="PTHR48475">
    <property type="entry name" value="RIBONUCLEASE H"/>
    <property type="match status" value="1"/>
</dbReference>
<dbReference type="Proteomes" id="UP000177165">
    <property type="component" value="Unassembled WGS sequence"/>
</dbReference>
<dbReference type="GO" id="GO:0004523">
    <property type="term" value="F:RNA-DNA hybrid ribonuclease activity"/>
    <property type="evidence" value="ECO:0007669"/>
    <property type="project" value="InterPro"/>
</dbReference>
<evidence type="ECO:0000313" key="3">
    <source>
        <dbReference type="Proteomes" id="UP000177165"/>
    </source>
</evidence>
<comment type="caution">
    <text evidence="2">The sequence shown here is derived from an EMBL/GenBank/DDBJ whole genome shotgun (WGS) entry which is preliminary data.</text>
</comment>
<dbReference type="PANTHER" id="PTHR48475:SF1">
    <property type="entry name" value="RNASE H TYPE-1 DOMAIN-CONTAINING PROTEIN"/>
    <property type="match status" value="1"/>
</dbReference>
<dbReference type="InterPro" id="IPR036397">
    <property type="entry name" value="RNaseH_sf"/>
</dbReference>
<protein>
    <recommendedName>
        <fullName evidence="1">RNase H type-1 domain-containing protein</fullName>
    </recommendedName>
</protein>
<dbReference type="CDD" id="cd09279">
    <property type="entry name" value="RNase_HI_like"/>
    <property type="match status" value="1"/>
</dbReference>
<dbReference type="InterPro" id="IPR002156">
    <property type="entry name" value="RNaseH_domain"/>
</dbReference>
<accession>A0A1G2AUB2</accession>
<organism evidence="2 3">
    <name type="scientific">Candidatus Kerfeldbacteria bacterium RIFCSPHIGHO2_02_FULL_42_14</name>
    <dbReference type="NCBI Taxonomy" id="1798540"/>
    <lineage>
        <taxon>Bacteria</taxon>
        <taxon>Candidatus Kerfeldiibacteriota</taxon>
    </lineage>
</organism>
<dbReference type="AlphaFoldDB" id="A0A1G2AUB2"/>
<dbReference type="SUPFAM" id="SSF53098">
    <property type="entry name" value="Ribonuclease H-like"/>
    <property type="match status" value="1"/>
</dbReference>
<reference evidence="2 3" key="1">
    <citation type="journal article" date="2016" name="Nat. Commun.">
        <title>Thousands of microbial genomes shed light on interconnected biogeochemical processes in an aquifer system.</title>
        <authorList>
            <person name="Anantharaman K."/>
            <person name="Brown C.T."/>
            <person name="Hug L.A."/>
            <person name="Sharon I."/>
            <person name="Castelle C.J."/>
            <person name="Probst A.J."/>
            <person name="Thomas B.C."/>
            <person name="Singh A."/>
            <person name="Wilkins M.J."/>
            <person name="Karaoz U."/>
            <person name="Brodie E.L."/>
            <person name="Williams K.H."/>
            <person name="Hubbard S.S."/>
            <person name="Banfield J.F."/>
        </authorList>
    </citation>
    <scope>NUCLEOTIDE SEQUENCE [LARGE SCALE GENOMIC DNA]</scope>
</reference>
<gene>
    <name evidence="2" type="ORF">A3B74_03405</name>
</gene>